<evidence type="ECO:0000313" key="3">
    <source>
        <dbReference type="Proteomes" id="UP000696485"/>
    </source>
</evidence>
<dbReference type="InterPro" id="IPR036673">
    <property type="entry name" value="Cyanovirin-N_sf"/>
</dbReference>
<dbReference type="EMBL" id="JAAAUY010001095">
    <property type="protein sequence ID" value="KAF9324397.1"/>
    <property type="molecule type" value="Genomic_DNA"/>
</dbReference>
<dbReference type="PANTHER" id="PTHR42076">
    <property type="entry name" value="CYANOVIRIN-N HOMOLOG"/>
    <property type="match status" value="1"/>
</dbReference>
<dbReference type="SUPFAM" id="SSF51322">
    <property type="entry name" value="Cyanovirin-N"/>
    <property type="match status" value="1"/>
</dbReference>
<feature type="domain" description="Cyanovirin-N" evidence="1">
    <location>
        <begin position="2"/>
        <end position="105"/>
    </location>
</feature>
<dbReference type="AlphaFoldDB" id="A0A9P5VHQ2"/>
<reference evidence="2" key="1">
    <citation type="journal article" date="2020" name="Fungal Divers.">
        <title>Resolving the Mortierellaceae phylogeny through synthesis of multi-gene phylogenetics and phylogenomics.</title>
        <authorList>
            <person name="Vandepol N."/>
            <person name="Liber J."/>
            <person name="Desiro A."/>
            <person name="Na H."/>
            <person name="Kennedy M."/>
            <person name="Barry K."/>
            <person name="Grigoriev I.V."/>
            <person name="Miller A.N."/>
            <person name="O'Donnell K."/>
            <person name="Stajich J.E."/>
            <person name="Bonito G."/>
        </authorList>
    </citation>
    <scope>NUCLEOTIDE SEQUENCE</scope>
    <source>
        <strain evidence="2">NVP1</strain>
    </source>
</reference>
<comment type="caution">
    <text evidence="2">The sequence shown here is derived from an EMBL/GenBank/DDBJ whole genome shotgun (WGS) entry which is preliminary data.</text>
</comment>
<dbReference type="Proteomes" id="UP000696485">
    <property type="component" value="Unassembled WGS sequence"/>
</dbReference>
<gene>
    <name evidence="2" type="ORF">BG006_000555</name>
</gene>
<keyword evidence="3" id="KW-1185">Reference proteome</keyword>
<evidence type="ECO:0000259" key="1">
    <source>
        <dbReference type="SMART" id="SM01111"/>
    </source>
</evidence>
<dbReference type="Gene3D" id="2.30.60.10">
    <property type="entry name" value="Cyanovirin-N"/>
    <property type="match status" value="1"/>
</dbReference>
<dbReference type="Pfam" id="PF08881">
    <property type="entry name" value="CVNH"/>
    <property type="match status" value="1"/>
</dbReference>
<accession>A0A9P5VHQ2</accession>
<dbReference type="SMART" id="SM01111">
    <property type="entry name" value="CVNH"/>
    <property type="match status" value="1"/>
</dbReference>
<dbReference type="PANTHER" id="PTHR42076:SF1">
    <property type="entry name" value="CYANOVIRIN-N DOMAIN-CONTAINING PROTEIN"/>
    <property type="match status" value="1"/>
</dbReference>
<evidence type="ECO:0000313" key="2">
    <source>
        <dbReference type="EMBL" id="KAF9324397.1"/>
    </source>
</evidence>
<organism evidence="2 3">
    <name type="scientific">Podila minutissima</name>
    <dbReference type="NCBI Taxonomy" id="64525"/>
    <lineage>
        <taxon>Eukaryota</taxon>
        <taxon>Fungi</taxon>
        <taxon>Fungi incertae sedis</taxon>
        <taxon>Mucoromycota</taxon>
        <taxon>Mortierellomycotina</taxon>
        <taxon>Mortierellomycetes</taxon>
        <taxon>Mortierellales</taxon>
        <taxon>Mortierellaceae</taxon>
        <taxon>Podila</taxon>
    </lineage>
</organism>
<proteinExistence type="predicted"/>
<dbReference type="InterPro" id="IPR011058">
    <property type="entry name" value="Cyanovirin-N"/>
</dbReference>
<sequence>MTFMHSSKDIRLKNNRYLTATCQRKDGRWVESSLDLDTIIGNDDGYFSWEGENFSMSAADPVTIKVASDSVLLRTDLRKANGDWRQGETLELSERIENLDGQLSFV</sequence>
<protein>
    <recommendedName>
        <fullName evidence="1">Cyanovirin-N domain-containing protein</fullName>
    </recommendedName>
</protein>
<name>A0A9P5VHQ2_9FUNG</name>